<proteinExistence type="predicted"/>
<keyword evidence="3" id="KW-1185">Reference proteome</keyword>
<protein>
    <submittedName>
        <fullName evidence="2">Ttn protein</fullName>
    </submittedName>
</protein>
<dbReference type="InterPro" id="IPR003961">
    <property type="entry name" value="FN3_dom"/>
</dbReference>
<dbReference type="Pfam" id="PF00041">
    <property type="entry name" value="fn3"/>
    <property type="match status" value="1"/>
</dbReference>
<dbReference type="PANTHER" id="PTHR24099:SF11">
    <property type="entry name" value="FIBRONECTIN TYPE III DOMAIN-CONTAINING 3BA-RELATED"/>
    <property type="match status" value="1"/>
</dbReference>
<comment type="caution">
    <text evidence="2">The sequence shown here is derived from an EMBL/GenBank/DDBJ whole genome shotgun (WGS) entry which is preliminary data.</text>
</comment>
<dbReference type="InterPro" id="IPR013783">
    <property type="entry name" value="Ig-like_fold"/>
</dbReference>
<dbReference type="InterPro" id="IPR036116">
    <property type="entry name" value="FN3_sf"/>
</dbReference>
<dbReference type="Proteomes" id="UP000601435">
    <property type="component" value="Unassembled WGS sequence"/>
</dbReference>
<dbReference type="EMBL" id="CAJNJA010016385">
    <property type="protein sequence ID" value="CAE7379696.1"/>
    <property type="molecule type" value="Genomic_DNA"/>
</dbReference>
<dbReference type="PROSITE" id="PS50853">
    <property type="entry name" value="FN3"/>
    <property type="match status" value="1"/>
</dbReference>
<feature type="non-terminal residue" evidence="2">
    <location>
        <position position="1"/>
    </location>
</feature>
<name>A0A812Q7R9_9DINO</name>
<evidence type="ECO:0000313" key="2">
    <source>
        <dbReference type="EMBL" id="CAE7379696.1"/>
    </source>
</evidence>
<dbReference type="PANTHER" id="PTHR24099">
    <property type="entry name" value="E3 UBIQUITIN-PROTEIN LIGASE TRIM36-RELATED"/>
    <property type="match status" value="1"/>
</dbReference>
<organism evidence="2 3">
    <name type="scientific">Symbiodinium necroappetens</name>
    <dbReference type="NCBI Taxonomy" id="1628268"/>
    <lineage>
        <taxon>Eukaryota</taxon>
        <taxon>Sar</taxon>
        <taxon>Alveolata</taxon>
        <taxon>Dinophyceae</taxon>
        <taxon>Suessiales</taxon>
        <taxon>Symbiodiniaceae</taxon>
        <taxon>Symbiodinium</taxon>
    </lineage>
</organism>
<evidence type="ECO:0000313" key="3">
    <source>
        <dbReference type="Proteomes" id="UP000601435"/>
    </source>
</evidence>
<feature type="domain" description="Fibronectin type-III" evidence="1">
    <location>
        <begin position="47"/>
        <end position="148"/>
    </location>
</feature>
<dbReference type="CDD" id="cd00063">
    <property type="entry name" value="FN3"/>
    <property type="match status" value="1"/>
</dbReference>
<evidence type="ECO:0000259" key="1">
    <source>
        <dbReference type="PROSITE" id="PS50853"/>
    </source>
</evidence>
<dbReference type="OrthoDB" id="412286at2759"/>
<dbReference type="InterPro" id="IPR050617">
    <property type="entry name" value="E3_ligase_FN3/SPRY"/>
</dbReference>
<sequence length="150" mass="16358">ILRARVRLQGLEGDSAYAFRVWPENKVGRSLVPSPALDCRTSPKPQPPTKLSLDLLGPNHARLRWRVPDPSGAPVSGASCEVAAQSMFGAWQPVAGPRPQRAGRNLWTQVVLSLEPAKEYMFRVKAQNASGSSEWSEALVWSMPTPATIS</sequence>
<dbReference type="SUPFAM" id="SSF49265">
    <property type="entry name" value="Fibronectin type III"/>
    <property type="match status" value="1"/>
</dbReference>
<reference evidence="2" key="1">
    <citation type="submission" date="2021-02" db="EMBL/GenBank/DDBJ databases">
        <authorList>
            <person name="Dougan E. K."/>
            <person name="Rhodes N."/>
            <person name="Thang M."/>
            <person name="Chan C."/>
        </authorList>
    </citation>
    <scope>NUCLEOTIDE SEQUENCE</scope>
</reference>
<dbReference type="SMART" id="SM00060">
    <property type="entry name" value="FN3"/>
    <property type="match status" value="1"/>
</dbReference>
<accession>A0A812Q7R9</accession>
<feature type="non-terminal residue" evidence="2">
    <location>
        <position position="150"/>
    </location>
</feature>
<dbReference type="AlphaFoldDB" id="A0A812Q7R9"/>
<gene>
    <name evidence="2" type="primary">Ttn</name>
    <name evidence="2" type="ORF">SNEC2469_LOCUS10267</name>
</gene>
<dbReference type="Gene3D" id="2.60.40.10">
    <property type="entry name" value="Immunoglobulins"/>
    <property type="match status" value="1"/>
</dbReference>